<dbReference type="Pfam" id="PF00023">
    <property type="entry name" value="Ank"/>
    <property type="match status" value="1"/>
</dbReference>
<name>A0A5J4Z1H2_PORPP</name>
<feature type="repeat" description="ANK" evidence="3">
    <location>
        <begin position="137"/>
        <end position="169"/>
    </location>
</feature>
<accession>A0A5J4Z1H2</accession>
<dbReference type="Proteomes" id="UP000324585">
    <property type="component" value="Unassembled WGS sequence"/>
</dbReference>
<protein>
    <submittedName>
        <fullName evidence="4">Putative ankyrin repeat protein</fullName>
    </submittedName>
</protein>
<evidence type="ECO:0000256" key="3">
    <source>
        <dbReference type="PROSITE-ProRule" id="PRU00023"/>
    </source>
</evidence>
<dbReference type="InterPro" id="IPR050776">
    <property type="entry name" value="Ank_Repeat/CDKN_Inhibitor"/>
</dbReference>
<organism evidence="4 5">
    <name type="scientific">Porphyridium purpureum</name>
    <name type="common">Red alga</name>
    <name type="synonym">Porphyridium cruentum</name>
    <dbReference type="NCBI Taxonomy" id="35688"/>
    <lineage>
        <taxon>Eukaryota</taxon>
        <taxon>Rhodophyta</taxon>
        <taxon>Bangiophyceae</taxon>
        <taxon>Porphyridiales</taxon>
        <taxon>Porphyridiaceae</taxon>
        <taxon>Porphyridium</taxon>
    </lineage>
</organism>
<evidence type="ECO:0000313" key="4">
    <source>
        <dbReference type="EMBL" id="KAA8496733.1"/>
    </source>
</evidence>
<reference evidence="5" key="1">
    <citation type="journal article" date="2019" name="Nat. Commun.">
        <title>Expansion of phycobilisome linker gene families in mesophilic red algae.</title>
        <authorList>
            <person name="Lee J."/>
            <person name="Kim D."/>
            <person name="Bhattacharya D."/>
            <person name="Yoon H.S."/>
        </authorList>
    </citation>
    <scope>NUCLEOTIDE SEQUENCE [LARGE SCALE GENOMIC DNA]</scope>
    <source>
        <strain evidence="5">CCMP 1328</strain>
    </source>
</reference>
<dbReference type="EMBL" id="VRMN01000002">
    <property type="protein sequence ID" value="KAA8496733.1"/>
    <property type="molecule type" value="Genomic_DNA"/>
</dbReference>
<dbReference type="PROSITE" id="PS50088">
    <property type="entry name" value="ANK_REPEAT"/>
    <property type="match status" value="7"/>
</dbReference>
<dbReference type="OrthoDB" id="5670at2759"/>
<evidence type="ECO:0000256" key="1">
    <source>
        <dbReference type="ARBA" id="ARBA00022737"/>
    </source>
</evidence>
<gene>
    <name evidence="4" type="ORF">FVE85_0462</name>
</gene>
<dbReference type="SUPFAM" id="SSF48403">
    <property type="entry name" value="Ankyrin repeat"/>
    <property type="match status" value="1"/>
</dbReference>
<dbReference type="InterPro" id="IPR002110">
    <property type="entry name" value="Ankyrin_rpt"/>
</dbReference>
<sequence length="427" mass="46165">MSTGGESLLCVAVETGNEAEVERLLQRGYPIEEGGVPGRTPAFLAAADGNLACLRLLIKYGANVDAGDQWWGRTPLMAAARTRQNSCMRLLIEHGADVNIADFSGKTALIFATDFGDGECVRTLIECGADVNVADDDSRTPLIHAAAKGCDACVRVLLQHGADVNVKGDAGWTALIKAAEKGLGSCARLLIEHGADVNATTDYGWTALMYAVWNGLDSAVNFLLEHSARVDMTDRFGVTALHLAAQKARSRCVRSLLKYGADGNAEAKDGMTALHKLALKEWCFSRAWESLVVAQLLISHGVAVDRRDGHGNTALDLLLTLKQSFQMSDGPNQCLVDLFELLVRGGSDVNRHVNDIEKPTAFMKLLNVLEYEKEVHLGRVEYDIEGLLVINIGRVNKAHIVRLLFEYSANGGDGFDSLSLLEEDNGN</sequence>
<feature type="repeat" description="ANK" evidence="3">
    <location>
        <begin position="170"/>
        <end position="202"/>
    </location>
</feature>
<dbReference type="InterPro" id="IPR036770">
    <property type="entry name" value="Ankyrin_rpt-contain_sf"/>
</dbReference>
<dbReference type="AlphaFoldDB" id="A0A5J4Z1H2"/>
<dbReference type="PRINTS" id="PR01415">
    <property type="entry name" value="ANKYRIN"/>
</dbReference>
<keyword evidence="1" id="KW-0677">Repeat</keyword>
<feature type="repeat" description="ANK" evidence="3">
    <location>
        <begin position="236"/>
        <end position="268"/>
    </location>
</feature>
<keyword evidence="5" id="KW-1185">Reference proteome</keyword>
<dbReference type="PROSITE" id="PS50297">
    <property type="entry name" value="ANK_REP_REGION"/>
    <property type="match status" value="7"/>
</dbReference>
<feature type="repeat" description="ANK" evidence="3">
    <location>
        <begin position="71"/>
        <end position="103"/>
    </location>
</feature>
<keyword evidence="2 3" id="KW-0040">ANK repeat</keyword>
<feature type="repeat" description="ANK" evidence="3">
    <location>
        <begin position="203"/>
        <end position="235"/>
    </location>
</feature>
<feature type="repeat" description="ANK" evidence="3">
    <location>
        <begin position="104"/>
        <end position="136"/>
    </location>
</feature>
<evidence type="ECO:0000256" key="2">
    <source>
        <dbReference type="ARBA" id="ARBA00023043"/>
    </source>
</evidence>
<feature type="repeat" description="ANK" evidence="3">
    <location>
        <begin position="37"/>
        <end position="69"/>
    </location>
</feature>
<dbReference type="SMART" id="SM00248">
    <property type="entry name" value="ANK"/>
    <property type="match status" value="10"/>
</dbReference>
<dbReference type="Pfam" id="PF12796">
    <property type="entry name" value="Ank_2"/>
    <property type="match status" value="3"/>
</dbReference>
<dbReference type="Gene3D" id="1.25.40.20">
    <property type="entry name" value="Ankyrin repeat-containing domain"/>
    <property type="match status" value="4"/>
</dbReference>
<evidence type="ECO:0000313" key="5">
    <source>
        <dbReference type="Proteomes" id="UP000324585"/>
    </source>
</evidence>
<proteinExistence type="predicted"/>
<comment type="caution">
    <text evidence="4">The sequence shown here is derived from an EMBL/GenBank/DDBJ whole genome shotgun (WGS) entry which is preliminary data.</text>
</comment>
<dbReference type="OMA" id="PADHACE"/>
<dbReference type="PANTHER" id="PTHR24201">
    <property type="entry name" value="ANK_REP_REGION DOMAIN-CONTAINING PROTEIN"/>
    <property type="match status" value="1"/>
</dbReference>